<evidence type="ECO:0000313" key="2">
    <source>
        <dbReference type="Proteomes" id="UP000806542"/>
    </source>
</evidence>
<dbReference type="Proteomes" id="UP000806542">
    <property type="component" value="Unassembled WGS sequence"/>
</dbReference>
<organism evidence="1 2">
    <name type="scientific">Ructibacterium gallinarum</name>
    <dbReference type="NCBI Taxonomy" id="2779355"/>
    <lineage>
        <taxon>Bacteria</taxon>
        <taxon>Bacillati</taxon>
        <taxon>Bacillota</taxon>
        <taxon>Clostridia</taxon>
        <taxon>Eubacteriales</taxon>
        <taxon>Oscillospiraceae</taxon>
        <taxon>Ructibacterium</taxon>
    </lineage>
</organism>
<accession>A0A9D5LYW6</accession>
<proteinExistence type="predicted"/>
<protein>
    <submittedName>
        <fullName evidence="1">Uncharacterized protein</fullName>
    </submittedName>
</protein>
<evidence type="ECO:0000313" key="1">
    <source>
        <dbReference type="EMBL" id="MBE5040563.1"/>
    </source>
</evidence>
<dbReference type="RefSeq" id="WP_226393116.1">
    <property type="nucleotide sequence ID" value="NZ_JADCKB010000018.1"/>
</dbReference>
<gene>
    <name evidence="1" type="ORF">INF28_08830</name>
</gene>
<reference evidence="1" key="1">
    <citation type="submission" date="2020-10" db="EMBL/GenBank/DDBJ databases">
        <title>ChiBAC.</title>
        <authorList>
            <person name="Zenner C."/>
            <person name="Hitch T.C.A."/>
            <person name="Clavel T."/>
        </authorList>
    </citation>
    <scope>NUCLEOTIDE SEQUENCE</scope>
    <source>
        <strain evidence="1">DSM 107454</strain>
    </source>
</reference>
<comment type="caution">
    <text evidence="1">The sequence shown here is derived from an EMBL/GenBank/DDBJ whole genome shotgun (WGS) entry which is preliminary data.</text>
</comment>
<dbReference type="AlphaFoldDB" id="A0A9D5LYW6"/>
<dbReference type="EMBL" id="JADCKB010000018">
    <property type="protein sequence ID" value="MBE5040563.1"/>
    <property type="molecule type" value="Genomic_DNA"/>
</dbReference>
<keyword evidence="2" id="KW-1185">Reference proteome</keyword>
<sequence>MMYKKIFLQLIIILCMHVFLCFYVSAEETSEILLEDNFESYGVEGSGVDEDRKAINPVKAENDGSCWFNLEASSKRGTIIRSETTGNHYLSLWRQTKPEVILTSIAKAVGQEHIVAKNKEYTFAVRLNLPKHESSLASEGCSYKLALSEAADASNALPLVVINSDKDTATISLGGTDTGKRLLPERWYELKVVIALVNGKAYLSTYIDSEPCVEYREMSLSENELEVVRKYLTVEANLQEMPDERSKETIRIDDINFKVDEIAAPPLVATFSPATGSMVTDSSAPVSVDFGSEIENVTEQHVTISNAGKIESVKMNETCTGFEVRFAGLKEGTLYNVGFSVARPGENMQDFTYIFTYTGNRERYVFDWFDSYGIDGSGLDENGKGINPISATESYGIWYDKEAASKRGAVILQNEYKIPELVFCLQSQNKVIRTQMSSLLKSDASALGVPNGVYELNAGFMIPYGSDAVGLRGDCYAKVGLGNESTVNNLFCIDYADGKNRISFLGSEKTADLNENRAYYVKIIIYPENGKYTADAFVANEFNETVQVLNREPVQINELAQMKRLMIDVNGYDSEKFAKLFILKGIDFQCCFTPKLLWCDASGKTLTMDNNTIIAEFDTPAPEELNCYSIDNGAQVVKAERLNENKIKLTIEGLKNSERYVLSFPGVKNDDGYSCLNSVMFEVENKIEVTDITLGNSMLVSGENKFSVKLKNTTDEQLTAVLVLLVCYGKDSEYEIEQIVTRKKESVSGDDSIHASFELETAENRFIKAFLLDNITDMRPIYGEIRY</sequence>
<name>A0A9D5LYW6_9FIRM</name>